<organism evidence="9 10">
    <name type="scientific">Pleurodeles waltl</name>
    <name type="common">Iberian ribbed newt</name>
    <dbReference type="NCBI Taxonomy" id="8319"/>
    <lineage>
        <taxon>Eukaryota</taxon>
        <taxon>Metazoa</taxon>
        <taxon>Chordata</taxon>
        <taxon>Craniata</taxon>
        <taxon>Vertebrata</taxon>
        <taxon>Euteleostomi</taxon>
        <taxon>Amphibia</taxon>
        <taxon>Batrachia</taxon>
        <taxon>Caudata</taxon>
        <taxon>Salamandroidea</taxon>
        <taxon>Salamandridae</taxon>
        <taxon>Pleurodelinae</taxon>
        <taxon>Pleurodeles</taxon>
    </lineage>
</organism>
<dbReference type="Pfam" id="PF00643">
    <property type="entry name" value="zf-B_box"/>
    <property type="match status" value="1"/>
</dbReference>
<dbReference type="Pfam" id="PF00622">
    <property type="entry name" value="SPRY"/>
    <property type="match status" value="1"/>
</dbReference>
<evidence type="ECO:0000256" key="3">
    <source>
        <dbReference type="ARBA" id="ARBA00022833"/>
    </source>
</evidence>
<dbReference type="PANTHER" id="PTHR25465">
    <property type="entry name" value="B-BOX DOMAIN CONTAINING"/>
    <property type="match status" value="1"/>
</dbReference>
<dbReference type="SMART" id="SM00589">
    <property type="entry name" value="PRY"/>
    <property type="match status" value="1"/>
</dbReference>
<evidence type="ECO:0008006" key="11">
    <source>
        <dbReference type="Google" id="ProtNLM"/>
    </source>
</evidence>
<dbReference type="Gene3D" id="4.10.830.40">
    <property type="match status" value="1"/>
</dbReference>
<feature type="compositionally biased region" description="Polar residues" evidence="6">
    <location>
        <begin position="12"/>
        <end position="51"/>
    </location>
</feature>
<sequence length="680" mass="75398">MAETVLSAQGLPKSSSARDLQTTVGTSASAEQEVTPAGSQEGNTENKNATSPKPDVTHDPAAAVGSNPAADAPSETNGHAEVPGPDEGKTEDEDAVLCDFCLEEKVRATRSCLTCMVNYCESHLRPHVENIKLKSHRLVKPVRDADLRTCDAHNKLLRWFCQDDLMCACEECVAEQHSGHAAVPCAEARKLKESELLQTVSEYEWKLKSAENAIVKLQANTTSIQNSVTEAKSAINVQFDELLQAVKKAHGHVLEFLEDKERAAVNQSNGIKIYLEQKCNEMEKRKLKAEKLAKHRNEIYFLQEYSEFKKSTGDDSLPSVYIGLKDKLSGIRKVVTELTEHFIQNLQNSYKDKLQEFAKEDDFGIKTTVSAIVPAMHRISAPEPKTRSDFLKYFSSLTLDLNTAHRYLRLLDDNRKVTNSSPWQHPYPDHPDRFEHWRQVLCAESMYMGRHYFEVELKGENTHIGMTYKCIDRKGSESNSTITGNNFSWTLKWNGKEFSAWHGDVETLLKSEKYSRVGVYLNYQRGTLSFYGVTSSMNLLHKFESEFTEPLYPAFWLPKKENSVTIIGPEEGPGKSPVASPVSLVSSTETITTITTSSVADVLSSAILDPKTEILANTSIHTVRVETTTIHGSNVTISSSSSKKSSPVLEPSNVISDVSLSTTVSALPTDKPAAATIATV</sequence>
<dbReference type="GO" id="GO:0008270">
    <property type="term" value="F:zinc ion binding"/>
    <property type="evidence" value="ECO:0007669"/>
    <property type="project" value="UniProtKB-KW"/>
</dbReference>
<dbReference type="InterPro" id="IPR003877">
    <property type="entry name" value="SPRY_dom"/>
</dbReference>
<evidence type="ECO:0000256" key="4">
    <source>
        <dbReference type="ARBA" id="ARBA00023054"/>
    </source>
</evidence>
<evidence type="ECO:0000256" key="2">
    <source>
        <dbReference type="ARBA" id="ARBA00022771"/>
    </source>
</evidence>
<dbReference type="SMART" id="SM00336">
    <property type="entry name" value="BBOX"/>
    <property type="match status" value="2"/>
</dbReference>
<dbReference type="InterPro" id="IPR013320">
    <property type="entry name" value="ConA-like_dom_sf"/>
</dbReference>
<dbReference type="InterPro" id="IPR000315">
    <property type="entry name" value="Znf_B-box"/>
</dbReference>
<dbReference type="SUPFAM" id="SSF57845">
    <property type="entry name" value="B-box zinc-binding domain"/>
    <property type="match status" value="1"/>
</dbReference>
<dbReference type="PROSITE" id="PS50188">
    <property type="entry name" value="B302_SPRY"/>
    <property type="match status" value="1"/>
</dbReference>
<evidence type="ECO:0000256" key="5">
    <source>
        <dbReference type="PROSITE-ProRule" id="PRU00024"/>
    </source>
</evidence>
<keyword evidence="10" id="KW-1185">Reference proteome</keyword>
<dbReference type="InterPro" id="IPR001870">
    <property type="entry name" value="B30.2/SPRY"/>
</dbReference>
<keyword evidence="3" id="KW-0862">Zinc</keyword>
<dbReference type="InterPro" id="IPR051051">
    <property type="entry name" value="E3_ubiq-ligase_TRIM/RNF"/>
</dbReference>
<dbReference type="Gene3D" id="2.60.120.920">
    <property type="match status" value="1"/>
</dbReference>
<dbReference type="PROSITE" id="PS50119">
    <property type="entry name" value="ZF_BBOX"/>
    <property type="match status" value="1"/>
</dbReference>
<evidence type="ECO:0000313" key="9">
    <source>
        <dbReference type="EMBL" id="KAJ1130629.1"/>
    </source>
</evidence>
<evidence type="ECO:0000313" key="10">
    <source>
        <dbReference type="Proteomes" id="UP001066276"/>
    </source>
</evidence>
<feature type="domain" description="B box-type" evidence="7">
    <location>
        <begin position="145"/>
        <end position="185"/>
    </location>
</feature>
<keyword evidence="4" id="KW-0175">Coiled coil</keyword>
<name>A0AAV7PTT1_PLEWA</name>
<dbReference type="GO" id="GO:0005737">
    <property type="term" value="C:cytoplasm"/>
    <property type="evidence" value="ECO:0007669"/>
    <property type="project" value="UniProtKB-ARBA"/>
</dbReference>
<dbReference type="PANTHER" id="PTHR25465:SF10">
    <property type="entry name" value="TRIPARTITE MOTIF-CONTAINING PROTEIN 16-RELATED"/>
    <property type="match status" value="1"/>
</dbReference>
<dbReference type="InterPro" id="IPR058030">
    <property type="entry name" value="TRIM8/14/16/25/29/45/65_CC"/>
</dbReference>
<dbReference type="EMBL" id="JANPWB010000011">
    <property type="protein sequence ID" value="KAJ1130629.1"/>
    <property type="molecule type" value="Genomic_DNA"/>
</dbReference>
<protein>
    <recommendedName>
        <fullName evidence="11">Tripartite motif-containing protein 16</fullName>
    </recommendedName>
</protein>
<accession>A0AAV7PTT1</accession>
<keyword evidence="2 5" id="KW-0863">Zinc-finger</keyword>
<evidence type="ECO:0000256" key="6">
    <source>
        <dbReference type="SAM" id="MobiDB-lite"/>
    </source>
</evidence>
<comment type="caution">
    <text evidence="9">The sequence shown here is derived from an EMBL/GenBank/DDBJ whole genome shotgun (WGS) entry which is preliminary data.</text>
</comment>
<evidence type="ECO:0000259" key="7">
    <source>
        <dbReference type="PROSITE" id="PS50119"/>
    </source>
</evidence>
<dbReference type="PRINTS" id="PR01407">
    <property type="entry name" value="BUTYPHLNCDUF"/>
</dbReference>
<evidence type="ECO:0000256" key="1">
    <source>
        <dbReference type="ARBA" id="ARBA00022723"/>
    </source>
</evidence>
<dbReference type="SUPFAM" id="SSF49899">
    <property type="entry name" value="Concanavalin A-like lectins/glucanases"/>
    <property type="match status" value="1"/>
</dbReference>
<feature type="region of interest" description="Disordered" evidence="6">
    <location>
        <begin position="1"/>
        <end position="90"/>
    </location>
</feature>
<dbReference type="Proteomes" id="UP001066276">
    <property type="component" value="Chromosome 7"/>
</dbReference>
<keyword evidence="1" id="KW-0479">Metal-binding</keyword>
<reference evidence="9" key="1">
    <citation type="journal article" date="2022" name="bioRxiv">
        <title>Sequencing and chromosome-scale assembly of the giantPleurodeles waltlgenome.</title>
        <authorList>
            <person name="Brown T."/>
            <person name="Elewa A."/>
            <person name="Iarovenko S."/>
            <person name="Subramanian E."/>
            <person name="Araus A.J."/>
            <person name="Petzold A."/>
            <person name="Susuki M."/>
            <person name="Suzuki K.-i.T."/>
            <person name="Hayashi T."/>
            <person name="Toyoda A."/>
            <person name="Oliveira C."/>
            <person name="Osipova E."/>
            <person name="Leigh N.D."/>
            <person name="Simon A."/>
            <person name="Yun M.H."/>
        </authorList>
    </citation>
    <scope>NUCLEOTIDE SEQUENCE</scope>
    <source>
        <strain evidence="9">20211129_DDA</strain>
        <tissue evidence="9">Liver</tissue>
    </source>
</reference>
<gene>
    <name evidence="9" type="ORF">NDU88_008980</name>
</gene>
<evidence type="ECO:0000259" key="8">
    <source>
        <dbReference type="PROSITE" id="PS50188"/>
    </source>
</evidence>
<dbReference type="InterPro" id="IPR006574">
    <property type="entry name" value="PRY"/>
</dbReference>
<dbReference type="CDD" id="cd19839">
    <property type="entry name" value="Bbox1_TRIM16"/>
    <property type="match status" value="1"/>
</dbReference>
<dbReference type="SMART" id="SM00449">
    <property type="entry name" value="SPRY"/>
    <property type="match status" value="1"/>
</dbReference>
<dbReference type="InterPro" id="IPR003879">
    <property type="entry name" value="Butyrophylin_SPRY"/>
</dbReference>
<proteinExistence type="predicted"/>
<dbReference type="CDD" id="cd19769">
    <property type="entry name" value="Bbox2_TRIM16-like"/>
    <property type="match status" value="1"/>
</dbReference>
<dbReference type="Pfam" id="PF13765">
    <property type="entry name" value="PRY"/>
    <property type="match status" value="1"/>
</dbReference>
<dbReference type="Gene3D" id="3.30.160.60">
    <property type="entry name" value="Classic Zinc Finger"/>
    <property type="match status" value="1"/>
</dbReference>
<feature type="domain" description="B30.2/SPRY" evidence="8">
    <location>
        <begin position="377"/>
        <end position="573"/>
    </location>
</feature>
<dbReference type="Pfam" id="PF25600">
    <property type="entry name" value="TRIM_CC"/>
    <property type="match status" value="1"/>
</dbReference>
<dbReference type="CDD" id="cd12890">
    <property type="entry name" value="SPRY_PRY_TRIM16"/>
    <property type="match status" value="1"/>
</dbReference>
<dbReference type="InterPro" id="IPR043136">
    <property type="entry name" value="B30.2/SPRY_sf"/>
</dbReference>
<dbReference type="AlphaFoldDB" id="A0AAV7PTT1"/>